<dbReference type="RefSeq" id="WP_182669988.1">
    <property type="nucleotide sequence ID" value="NZ_JACHTE010000008.1"/>
</dbReference>
<evidence type="ECO:0000313" key="4">
    <source>
        <dbReference type="Proteomes" id="UP000552587"/>
    </source>
</evidence>
<feature type="compositionally biased region" description="Low complexity" evidence="1">
    <location>
        <begin position="204"/>
        <end position="224"/>
    </location>
</feature>
<dbReference type="Proteomes" id="UP000552587">
    <property type="component" value="Unassembled WGS sequence"/>
</dbReference>
<evidence type="ECO:0000256" key="1">
    <source>
        <dbReference type="SAM" id="MobiDB-lite"/>
    </source>
</evidence>
<dbReference type="PROSITE" id="PS51257">
    <property type="entry name" value="PROKAR_LIPOPROTEIN"/>
    <property type="match status" value="1"/>
</dbReference>
<evidence type="ECO:0000256" key="2">
    <source>
        <dbReference type="SAM" id="SignalP"/>
    </source>
</evidence>
<gene>
    <name evidence="3" type="ORF">H4F99_12050</name>
</gene>
<proteinExistence type="predicted"/>
<feature type="chain" id="PRO_5031385111" description="DUF2884 family protein" evidence="2">
    <location>
        <begin position="20"/>
        <end position="224"/>
    </location>
</feature>
<protein>
    <recommendedName>
        <fullName evidence="5">DUF2884 family protein</fullName>
    </recommendedName>
</protein>
<feature type="region of interest" description="Disordered" evidence="1">
    <location>
        <begin position="203"/>
        <end position="224"/>
    </location>
</feature>
<evidence type="ECO:0000313" key="3">
    <source>
        <dbReference type="EMBL" id="MBB1089210.1"/>
    </source>
</evidence>
<name>A0A7W3U5U5_9GAMM</name>
<evidence type="ECO:0008006" key="5">
    <source>
        <dbReference type="Google" id="ProtNLM"/>
    </source>
</evidence>
<sequence length="224" mass="23659">MKHAHRIVLALLCCLPLMAACSRDANPAHSAAEGTRQASMQLREKMAEVRDKVREEMATEDMGLDSDDPNAPKARITPAGDLYIGDTAVAIDEAQRALLLEYRQRIAGVAAAGAEIGMHSASVATDAVGTAIAAIFSGENGDDIGKRIEAEIEPKIRAAVGRLCSQLPPLLETQKALVEQLPEFAPYADMDGHDIDDCMDEAVAEAPTASPTNEAAEAEAAPAQ</sequence>
<dbReference type="EMBL" id="JACHTE010000008">
    <property type="protein sequence ID" value="MBB1089210.1"/>
    <property type="molecule type" value="Genomic_DNA"/>
</dbReference>
<comment type="caution">
    <text evidence="3">The sequence shown here is derived from an EMBL/GenBank/DDBJ whole genome shotgun (WGS) entry which is preliminary data.</text>
</comment>
<keyword evidence="2" id="KW-0732">Signal</keyword>
<feature type="signal peptide" evidence="2">
    <location>
        <begin position="1"/>
        <end position="19"/>
    </location>
</feature>
<accession>A0A7W3U5U5</accession>
<organism evidence="3 4">
    <name type="scientific">Marilutibacter penaei</name>
    <dbReference type="NCBI Taxonomy" id="2759900"/>
    <lineage>
        <taxon>Bacteria</taxon>
        <taxon>Pseudomonadati</taxon>
        <taxon>Pseudomonadota</taxon>
        <taxon>Gammaproteobacteria</taxon>
        <taxon>Lysobacterales</taxon>
        <taxon>Lysobacteraceae</taxon>
        <taxon>Marilutibacter</taxon>
    </lineage>
</organism>
<keyword evidence="4" id="KW-1185">Reference proteome</keyword>
<dbReference type="AlphaFoldDB" id="A0A7W3U5U5"/>
<reference evidence="3 4" key="1">
    <citation type="submission" date="2020-07" db="EMBL/GenBank/DDBJ databases">
        <authorList>
            <person name="Xu S."/>
            <person name="Li A."/>
        </authorList>
    </citation>
    <scope>NUCLEOTIDE SEQUENCE [LARGE SCALE GENOMIC DNA]</scope>
    <source>
        <strain evidence="3 4">SG-8</strain>
    </source>
</reference>